<proteinExistence type="predicted"/>
<dbReference type="EMBL" id="LYXE01000182">
    <property type="protein sequence ID" value="PDV96723.1"/>
    <property type="molecule type" value="Genomic_DNA"/>
</dbReference>
<keyword evidence="2" id="KW-1185">Reference proteome</keyword>
<dbReference type="SUPFAM" id="SSF48452">
    <property type="entry name" value="TPR-like"/>
    <property type="match status" value="1"/>
</dbReference>
<accession>A0A2H3KG90</accession>
<evidence type="ECO:0008006" key="3">
    <source>
        <dbReference type="Google" id="ProtNLM"/>
    </source>
</evidence>
<name>A0A2H3KG90_9CHLR</name>
<dbReference type="Proteomes" id="UP000220922">
    <property type="component" value="Unassembled WGS sequence"/>
</dbReference>
<protein>
    <recommendedName>
        <fullName evidence="3">Bacterial transcriptional activator domain-containing protein</fullName>
    </recommendedName>
</protein>
<reference evidence="1 2" key="1">
    <citation type="submission" date="2016-05" db="EMBL/GenBank/DDBJ databases">
        <authorList>
            <person name="Lavstsen T."/>
            <person name="Jespersen J.S."/>
        </authorList>
    </citation>
    <scope>NUCLEOTIDE SEQUENCE [LARGE SCALE GENOMIC DNA]</scope>
    <source>
        <strain evidence="1 2">B7-9</strain>
    </source>
</reference>
<dbReference type="AlphaFoldDB" id="A0A2H3KG90"/>
<organism evidence="1 2">
    <name type="scientific">Candidatus Chloroploca asiatica</name>
    <dbReference type="NCBI Taxonomy" id="1506545"/>
    <lineage>
        <taxon>Bacteria</taxon>
        <taxon>Bacillati</taxon>
        <taxon>Chloroflexota</taxon>
        <taxon>Chloroflexia</taxon>
        <taxon>Chloroflexales</taxon>
        <taxon>Chloroflexineae</taxon>
        <taxon>Oscillochloridaceae</taxon>
        <taxon>Candidatus Chloroploca</taxon>
    </lineage>
</organism>
<evidence type="ECO:0000313" key="1">
    <source>
        <dbReference type="EMBL" id="PDV96723.1"/>
    </source>
</evidence>
<sequence>MTAGLKLGEIGGQGYPIDQAWIFEARCLRARLLTSLGEVDEAAAIYADCLAWYAEHADRYGLLLCLRGIAVLAQRQGYVEDAACLAAAAEHLGEVIEAPVWPVYREAHQAWLAELRGALSVEQCAVFWSEGTAASLEPAALERLASAVLDRARAALQREVA</sequence>
<dbReference type="RefSeq" id="WP_097655109.1">
    <property type="nucleotide sequence ID" value="NZ_LYXE01000182.1"/>
</dbReference>
<evidence type="ECO:0000313" key="2">
    <source>
        <dbReference type="Proteomes" id="UP000220922"/>
    </source>
</evidence>
<comment type="caution">
    <text evidence="1">The sequence shown here is derived from an EMBL/GenBank/DDBJ whole genome shotgun (WGS) entry which is preliminary data.</text>
</comment>
<dbReference type="InterPro" id="IPR011990">
    <property type="entry name" value="TPR-like_helical_dom_sf"/>
</dbReference>
<gene>
    <name evidence="1" type="ORF">A9Q02_05720</name>
</gene>